<proteinExistence type="predicted"/>
<accession>A0A9K3P017</accession>
<dbReference type="InterPro" id="IPR053192">
    <property type="entry name" value="Vacuole_Formation_Reg"/>
</dbReference>
<organism evidence="1 2">
    <name type="scientific">Helianthus annuus</name>
    <name type="common">Common sunflower</name>
    <dbReference type="NCBI Taxonomy" id="4232"/>
    <lineage>
        <taxon>Eukaryota</taxon>
        <taxon>Viridiplantae</taxon>
        <taxon>Streptophyta</taxon>
        <taxon>Embryophyta</taxon>
        <taxon>Tracheophyta</taxon>
        <taxon>Spermatophyta</taxon>
        <taxon>Magnoliopsida</taxon>
        <taxon>eudicotyledons</taxon>
        <taxon>Gunneridae</taxon>
        <taxon>Pentapetalae</taxon>
        <taxon>asterids</taxon>
        <taxon>campanulids</taxon>
        <taxon>Asterales</taxon>
        <taxon>Asteraceae</taxon>
        <taxon>Asteroideae</taxon>
        <taxon>Heliantheae alliance</taxon>
        <taxon>Heliantheae</taxon>
        <taxon>Helianthus</taxon>
    </lineage>
</organism>
<dbReference type="PANTHER" id="PTHR32410:SF216">
    <property type="entry name" value="PHORBOL-ESTER_DAG-TYPE DOMAIN-CONTAINING PROTEIN"/>
    <property type="match status" value="1"/>
</dbReference>
<dbReference type="PANTHER" id="PTHR32410">
    <property type="entry name" value="CYSTEINE/HISTIDINE-RICH C1 DOMAIN FAMILY PROTEIN"/>
    <property type="match status" value="1"/>
</dbReference>
<comment type="caution">
    <text evidence="1">The sequence shown here is derived from an EMBL/GenBank/DDBJ whole genome shotgun (WGS) entry which is preliminary data.</text>
</comment>
<name>A0A9K3P017_HELAN</name>
<dbReference type="SUPFAM" id="SSF57889">
    <property type="entry name" value="Cysteine-rich domain"/>
    <property type="match status" value="1"/>
</dbReference>
<sequence>MMEVIEHEHPLKLIDLQVNVEDVDDESDDEEEKEEDLVPQDEFSCTCKRCNEDINEYYRYYYKCIHDSCDFALHKFCAELPETFKHSRHPHPFTLCKTGYNWTCYMKNDTLTKSIRVTSNGPLGPGYVYFILV</sequence>
<dbReference type="EMBL" id="MNCJ02000317">
    <property type="protein sequence ID" value="KAF5819667.1"/>
    <property type="molecule type" value="Genomic_DNA"/>
</dbReference>
<evidence type="ECO:0008006" key="3">
    <source>
        <dbReference type="Google" id="ProtNLM"/>
    </source>
</evidence>
<protein>
    <recommendedName>
        <fullName evidence="3">DC1 domain-containing protein</fullName>
    </recommendedName>
</protein>
<gene>
    <name evidence="1" type="ORF">HanXRQr2_Chr02g0080181</name>
</gene>
<evidence type="ECO:0000313" key="1">
    <source>
        <dbReference type="EMBL" id="KAF5819667.1"/>
    </source>
</evidence>
<dbReference type="AlphaFoldDB" id="A0A9K3P017"/>
<reference evidence="1" key="2">
    <citation type="submission" date="2020-06" db="EMBL/GenBank/DDBJ databases">
        <title>Helianthus annuus Genome sequencing and assembly Release 2.</title>
        <authorList>
            <person name="Gouzy J."/>
            <person name="Langlade N."/>
            <person name="Munos S."/>
        </authorList>
    </citation>
    <scope>NUCLEOTIDE SEQUENCE</scope>
    <source>
        <tissue evidence="1">Leaves</tissue>
    </source>
</reference>
<evidence type="ECO:0000313" key="2">
    <source>
        <dbReference type="Proteomes" id="UP000215914"/>
    </source>
</evidence>
<dbReference type="Proteomes" id="UP000215914">
    <property type="component" value="Unassembled WGS sequence"/>
</dbReference>
<reference evidence="1" key="1">
    <citation type="journal article" date="2017" name="Nature">
        <title>The sunflower genome provides insights into oil metabolism, flowering and Asterid evolution.</title>
        <authorList>
            <person name="Badouin H."/>
            <person name="Gouzy J."/>
            <person name="Grassa C.J."/>
            <person name="Murat F."/>
            <person name="Staton S.E."/>
            <person name="Cottret L."/>
            <person name="Lelandais-Briere C."/>
            <person name="Owens G.L."/>
            <person name="Carrere S."/>
            <person name="Mayjonade B."/>
            <person name="Legrand L."/>
            <person name="Gill N."/>
            <person name="Kane N.C."/>
            <person name="Bowers J.E."/>
            <person name="Hubner S."/>
            <person name="Bellec A."/>
            <person name="Berard A."/>
            <person name="Berges H."/>
            <person name="Blanchet N."/>
            <person name="Boniface M.C."/>
            <person name="Brunel D."/>
            <person name="Catrice O."/>
            <person name="Chaidir N."/>
            <person name="Claudel C."/>
            <person name="Donnadieu C."/>
            <person name="Faraut T."/>
            <person name="Fievet G."/>
            <person name="Helmstetter N."/>
            <person name="King M."/>
            <person name="Knapp S.J."/>
            <person name="Lai Z."/>
            <person name="Le Paslier M.C."/>
            <person name="Lippi Y."/>
            <person name="Lorenzon L."/>
            <person name="Mandel J.R."/>
            <person name="Marage G."/>
            <person name="Marchand G."/>
            <person name="Marquand E."/>
            <person name="Bret-Mestries E."/>
            <person name="Morien E."/>
            <person name="Nambeesan S."/>
            <person name="Nguyen T."/>
            <person name="Pegot-Espagnet P."/>
            <person name="Pouilly N."/>
            <person name="Raftis F."/>
            <person name="Sallet E."/>
            <person name="Schiex T."/>
            <person name="Thomas J."/>
            <person name="Vandecasteele C."/>
            <person name="Vares D."/>
            <person name="Vear F."/>
            <person name="Vautrin S."/>
            <person name="Crespi M."/>
            <person name="Mangin B."/>
            <person name="Burke J.M."/>
            <person name="Salse J."/>
            <person name="Munos S."/>
            <person name="Vincourt P."/>
            <person name="Rieseberg L.H."/>
            <person name="Langlade N.B."/>
        </authorList>
    </citation>
    <scope>NUCLEOTIDE SEQUENCE</scope>
    <source>
        <tissue evidence="1">Leaves</tissue>
    </source>
</reference>
<keyword evidence="2" id="KW-1185">Reference proteome</keyword>
<dbReference type="InterPro" id="IPR046349">
    <property type="entry name" value="C1-like_sf"/>
</dbReference>
<dbReference type="Gramene" id="mRNA:HanXRQr2_Chr02g0080181">
    <property type="protein sequence ID" value="CDS:HanXRQr2_Chr02g0080181.1"/>
    <property type="gene ID" value="HanXRQr2_Chr02g0080181"/>
</dbReference>